<organism evidence="1 2">
    <name type="scientific">Terrisporobacter othiniensis</name>
    <dbReference type="NCBI Taxonomy" id="1577792"/>
    <lineage>
        <taxon>Bacteria</taxon>
        <taxon>Bacillati</taxon>
        <taxon>Bacillota</taxon>
        <taxon>Clostridia</taxon>
        <taxon>Peptostreptococcales</taxon>
        <taxon>Peptostreptococcaceae</taxon>
        <taxon>Terrisporobacter</taxon>
    </lineage>
</organism>
<dbReference type="RefSeq" id="WP_039680134.1">
    <property type="nucleotide sequence ID" value="NZ_JAWGXO010000013.1"/>
</dbReference>
<comment type="caution">
    <text evidence="1">The sequence shown here is derived from an EMBL/GenBank/DDBJ whole genome shotgun (WGS) entry which is preliminary data.</text>
</comment>
<dbReference type="Proteomes" id="UP000031189">
    <property type="component" value="Unassembled WGS sequence"/>
</dbReference>
<dbReference type="OrthoDB" id="6399948at2"/>
<evidence type="ECO:0000313" key="1">
    <source>
        <dbReference type="EMBL" id="KHS56683.1"/>
    </source>
</evidence>
<evidence type="ECO:0000313" key="2">
    <source>
        <dbReference type="Proteomes" id="UP000031189"/>
    </source>
</evidence>
<protein>
    <submittedName>
        <fullName evidence="1">Uncharacterized protein</fullName>
    </submittedName>
</protein>
<accession>A0A0B3VV39</accession>
<dbReference type="EMBL" id="JWHR01000109">
    <property type="protein sequence ID" value="KHS56683.1"/>
    <property type="molecule type" value="Genomic_DNA"/>
</dbReference>
<gene>
    <name evidence="1" type="ORF">QX51_11900</name>
</gene>
<keyword evidence="2" id="KW-1185">Reference proteome</keyword>
<sequence>MTDDRNVDDILENFTQFWGRLAEEFPPKDSYEIYRDKAKSAQNKDEALNFMHKSVSEAKKMIPKNALEGMDGETWLSQNARPYIMMRKELAEMYVYFRLIDEAVKEYFDILDMDAFDNLNIRGNLASLLLNENRYEDFERLISNYW</sequence>
<reference evidence="1 2" key="1">
    <citation type="submission" date="2014-12" db="EMBL/GenBank/DDBJ databases">
        <title>Draft genome sequence of Terrisporobacter sp. 08-306576, isolated from the blood culture of a bacteremia patient.</title>
        <authorList>
            <person name="Lund L.C."/>
            <person name="Sydenham T.V."/>
            <person name="Hogh S.V."/>
            <person name="Skov M.N."/>
            <person name="Kemp M."/>
            <person name="Justesen U.S."/>
        </authorList>
    </citation>
    <scope>NUCLEOTIDE SEQUENCE [LARGE SCALE GENOMIC DNA]</scope>
    <source>
        <strain evidence="1 2">08-306576</strain>
    </source>
</reference>
<dbReference type="AlphaFoldDB" id="A0A0B3VV39"/>
<name>A0A0B3VV39_9FIRM</name>
<proteinExistence type="predicted"/>